<feature type="domain" description="AIG1-type G" evidence="4">
    <location>
        <begin position="2"/>
        <end position="187"/>
    </location>
</feature>
<sequence length="437" mass="48795">MEPDLTIVLLGHTGVGKSASGNTILGHKAFESKRSLKSVTKEISKKEGKVCGRQISVIDTPGILCAGAEEQIKTCCQEVLQSSRPHLFLVGIKIDRFTEESNEAVEAAVRVVGDEGLKHSYLLFTNGDALDDPLEEFINDPDGPLPPIVERFGRRYHLFNNKDNDQQQVSELLEKKIPSHSLQSESVILEDRRIVLLGLPGTGKSSSGNTILGSKKFKSSCGFGSVTKESVSASAEVEGRQVTVVDTPGFADKCLSHQQLFTEIVKSIEKADLGPHAFVIVVRIGRISSADIALFEILQKVFFRDALKHAMVLFTHGDLLKVEKQTIEEMIQADRHASELLSMFGGRYCVFNNGQRDRQQVRNLLNKVDEMVAANGGQYCTREIFKRLEEELCRSSQLVQRKLPDKSFKDGEKPLSLWELFIYYLKLFPKMFSRLIH</sequence>
<dbReference type="Proteomes" id="UP001314229">
    <property type="component" value="Unassembled WGS sequence"/>
</dbReference>
<feature type="domain" description="AIG1-type G" evidence="4">
    <location>
        <begin position="189"/>
        <end position="389"/>
    </location>
</feature>
<dbReference type="EMBL" id="CAWUFR010002032">
    <property type="protein sequence ID" value="CAK6984645.1"/>
    <property type="molecule type" value="Genomic_DNA"/>
</dbReference>
<keyword evidence="3" id="KW-0342">GTP-binding</keyword>
<dbReference type="InterPro" id="IPR027417">
    <property type="entry name" value="P-loop_NTPase"/>
</dbReference>
<keyword evidence="2" id="KW-0547">Nucleotide-binding</keyword>
<evidence type="ECO:0000256" key="1">
    <source>
        <dbReference type="ARBA" id="ARBA00008535"/>
    </source>
</evidence>
<gene>
    <name evidence="5" type="ORF">FSCOSCO3_A023185</name>
</gene>
<comment type="caution">
    <text evidence="5">The sequence shown here is derived from an EMBL/GenBank/DDBJ whole genome shotgun (WGS) entry which is preliminary data.</text>
</comment>
<comment type="similarity">
    <text evidence="1">Belongs to the TRAFAC class TrmE-Era-EngA-EngB-Septin-like GTPase superfamily. AIG1/Toc34/Toc159-like paraseptin GTPase family. IAN subfamily.</text>
</comment>
<keyword evidence="6" id="KW-1185">Reference proteome</keyword>
<dbReference type="FunFam" id="3.40.50.300:FF:000366">
    <property type="entry name" value="GTPase, IMAP family member 2"/>
    <property type="match status" value="1"/>
</dbReference>
<evidence type="ECO:0000259" key="4">
    <source>
        <dbReference type="PROSITE" id="PS51720"/>
    </source>
</evidence>
<protein>
    <submittedName>
        <fullName evidence="5">GTPase IMAP family member 6-like</fullName>
    </submittedName>
</protein>
<organism evidence="5 6">
    <name type="scientific">Scomber scombrus</name>
    <name type="common">Atlantic mackerel</name>
    <name type="synonym">Scomber vernalis</name>
    <dbReference type="NCBI Taxonomy" id="13677"/>
    <lineage>
        <taxon>Eukaryota</taxon>
        <taxon>Metazoa</taxon>
        <taxon>Chordata</taxon>
        <taxon>Craniata</taxon>
        <taxon>Vertebrata</taxon>
        <taxon>Euteleostomi</taxon>
        <taxon>Actinopterygii</taxon>
        <taxon>Neopterygii</taxon>
        <taxon>Teleostei</taxon>
        <taxon>Neoteleostei</taxon>
        <taxon>Acanthomorphata</taxon>
        <taxon>Pelagiaria</taxon>
        <taxon>Scombriformes</taxon>
        <taxon>Scombridae</taxon>
        <taxon>Scomber</taxon>
    </lineage>
</organism>
<evidence type="ECO:0000256" key="3">
    <source>
        <dbReference type="ARBA" id="ARBA00023134"/>
    </source>
</evidence>
<dbReference type="InterPro" id="IPR045058">
    <property type="entry name" value="GIMA/IAN/Toc"/>
</dbReference>
<evidence type="ECO:0000256" key="2">
    <source>
        <dbReference type="ARBA" id="ARBA00022741"/>
    </source>
</evidence>
<dbReference type="Gene3D" id="3.40.50.300">
    <property type="entry name" value="P-loop containing nucleotide triphosphate hydrolases"/>
    <property type="match status" value="2"/>
</dbReference>
<dbReference type="Pfam" id="PF04548">
    <property type="entry name" value="AIG1"/>
    <property type="match status" value="2"/>
</dbReference>
<name>A0AAV1QMA1_SCOSC</name>
<dbReference type="PANTHER" id="PTHR10903">
    <property type="entry name" value="GTPASE, IMAP FAMILY MEMBER-RELATED"/>
    <property type="match status" value="1"/>
</dbReference>
<proteinExistence type="inferred from homology"/>
<dbReference type="GO" id="GO:0005525">
    <property type="term" value="F:GTP binding"/>
    <property type="evidence" value="ECO:0007669"/>
    <property type="project" value="UniProtKB-KW"/>
</dbReference>
<evidence type="ECO:0000313" key="6">
    <source>
        <dbReference type="Proteomes" id="UP001314229"/>
    </source>
</evidence>
<evidence type="ECO:0000313" key="5">
    <source>
        <dbReference type="EMBL" id="CAK6984645.1"/>
    </source>
</evidence>
<dbReference type="SUPFAM" id="SSF52540">
    <property type="entry name" value="P-loop containing nucleoside triphosphate hydrolases"/>
    <property type="match status" value="2"/>
</dbReference>
<dbReference type="PROSITE" id="PS51720">
    <property type="entry name" value="G_AIG1"/>
    <property type="match status" value="2"/>
</dbReference>
<dbReference type="AlphaFoldDB" id="A0AAV1QMA1"/>
<dbReference type="InterPro" id="IPR006703">
    <property type="entry name" value="G_AIG1"/>
</dbReference>
<reference evidence="5 6" key="1">
    <citation type="submission" date="2024-01" db="EMBL/GenBank/DDBJ databases">
        <authorList>
            <person name="Alioto T."/>
            <person name="Alioto T."/>
            <person name="Gomez Garrido J."/>
        </authorList>
    </citation>
    <scope>NUCLEOTIDE SEQUENCE [LARGE SCALE GENOMIC DNA]</scope>
</reference>
<dbReference type="PANTHER" id="PTHR10903:SF170">
    <property type="entry name" value="GTPASE IMAP FAMILY MEMBER 7"/>
    <property type="match status" value="1"/>
</dbReference>
<accession>A0AAV1QMA1</accession>